<dbReference type="PROSITE" id="PS00818">
    <property type="entry name" value="DPS_1"/>
    <property type="match status" value="1"/>
</dbReference>
<keyword evidence="5" id="KW-1185">Reference proteome</keyword>
<dbReference type="InterPro" id="IPR008331">
    <property type="entry name" value="Ferritin_DPS_dom"/>
</dbReference>
<dbReference type="InterPro" id="IPR023188">
    <property type="entry name" value="DPS_DNA-bd_CS"/>
</dbReference>
<accession>A0A1H6BMG6</accession>
<dbReference type="Gene3D" id="1.20.1260.10">
    <property type="match status" value="1"/>
</dbReference>
<evidence type="ECO:0000259" key="3">
    <source>
        <dbReference type="Pfam" id="PF00210"/>
    </source>
</evidence>
<dbReference type="RefSeq" id="WP_103939036.1">
    <property type="nucleotide sequence ID" value="NZ_FNVO01000007.1"/>
</dbReference>
<keyword evidence="4" id="KW-0238">DNA-binding</keyword>
<feature type="domain" description="Ferritin/DPS" evidence="3">
    <location>
        <begin position="19"/>
        <end position="155"/>
    </location>
</feature>
<dbReference type="AlphaFoldDB" id="A0A1H6BMG6"/>
<proteinExistence type="inferred from homology"/>
<dbReference type="OrthoDB" id="9797687at2"/>
<evidence type="ECO:0000313" key="5">
    <source>
        <dbReference type="Proteomes" id="UP000236723"/>
    </source>
</evidence>
<organism evidence="4 5">
    <name type="scientific">Thermomonospora echinospora</name>
    <dbReference type="NCBI Taxonomy" id="1992"/>
    <lineage>
        <taxon>Bacteria</taxon>
        <taxon>Bacillati</taxon>
        <taxon>Actinomycetota</taxon>
        <taxon>Actinomycetes</taxon>
        <taxon>Streptosporangiales</taxon>
        <taxon>Thermomonosporaceae</taxon>
        <taxon>Thermomonospora</taxon>
    </lineage>
</organism>
<comment type="similarity">
    <text evidence="1 2">Belongs to the Dps family.</text>
</comment>
<dbReference type="Pfam" id="PF00210">
    <property type="entry name" value="Ferritin"/>
    <property type="match status" value="1"/>
</dbReference>
<reference evidence="5" key="1">
    <citation type="submission" date="2016-10" db="EMBL/GenBank/DDBJ databases">
        <authorList>
            <person name="Varghese N."/>
            <person name="Submissions S."/>
        </authorList>
    </citation>
    <scope>NUCLEOTIDE SEQUENCE [LARGE SCALE GENOMIC DNA]</scope>
    <source>
        <strain evidence="5">DSM 43163</strain>
    </source>
</reference>
<dbReference type="CDD" id="cd01043">
    <property type="entry name" value="DPS"/>
    <property type="match status" value="1"/>
</dbReference>
<dbReference type="PRINTS" id="PR01346">
    <property type="entry name" value="HELNAPAPROT"/>
</dbReference>
<dbReference type="InterPro" id="IPR012347">
    <property type="entry name" value="Ferritin-like"/>
</dbReference>
<protein>
    <submittedName>
        <fullName evidence="4">Starvation-inducible DNA-binding protein</fullName>
    </submittedName>
</protein>
<dbReference type="PANTHER" id="PTHR42932:SF2">
    <property type="entry name" value="DNA PROTECTION DURING STARVATION PROTEIN 1"/>
    <property type="match status" value="1"/>
</dbReference>
<evidence type="ECO:0000313" key="4">
    <source>
        <dbReference type="EMBL" id="SEG61396.1"/>
    </source>
</evidence>
<dbReference type="InterPro" id="IPR002177">
    <property type="entry name" value="DPS_DNA-bd"/>
</dbReference>
<dbReference type="GO" id="GO:0008199">
    <property type="term" value="F:ferric iron binding"/>
    <property type="evidence" value="ECO:0007669"/>
    <property type="project" value="InterPro"/>
</dbReference>
<dbReference type="Proteomes" id="UP000236723">
    <property type="component" value="Unassembled WGS sequence"/>
</dbReference>
<dbReference type="PANTHER" id="PTHR42932">
    <property type="entry name" value="GENERAL STRESS PROTEIN 20U"/>
    <property type="match status" value="1"/>
</dbReference>
<dbReference type="SUPFAM" id="SSF47240">
    <property type="entry name" value="Ferritin-like"/>
    <property type="match status" value="1"/>
</dbReference>
<name>A0A1H6BMG6_9ACTN</name>
<dbReference type="InterPro" id="IPR009078">
    <property type="entry name" value="Ferritin-like_SF"/>
</dbReference>
<gene>
    <name evidence="4" type="ORF">SAMN04489712_107210</name>
</gene>
<dbReference type="GO" id="GO:0016722">
    <property type="term" value="F:oxidoreductase activity, acting on metal ions"/>
    <property type="evidence" value="ECO:0007669"/>
    <property type="project" value="InterPro"/>
</dbReference>
<evidence type="ECO:0000256" key="2">
    <source>
        <dbReference type="RuleBase" id="RU003875"/>
    </source>
</evidence>
<dbReference type="PROSITE" id="PS00819">
    <property type="entry name" value="DPS_2"/>
    <property type="match status" value="1"/>
</dbReference>
<dbReference type="EMBL" id="FNVO01000007">
    <property type="protein sequence ID" value="SEG61396.1"/>
    <property type="molecule type" value="Genomic_DNA"/>
</dbReference>
<dbReference type="GO" id="GO:0003677">
    <property type="term" value="F:DNA binding"/>
    <property type="evidence" value="ECO:0007669"/>
    <property type="project" value="UniProtKB-KW"/>
</dbReference>
<evidence type="ECO:0000256" key="1">
    <source>
        <dbReference type="ARBA" id="ARBA00009497"/>
    </source>
</evidence>
<sequence>MSAVKSPIKDESALRTTGDALQGGLVDLIDLSLVAKQAHWNLIGPRFRSVHLQLDEVVALAREYMDQIAERAVAIGVNPDGRVRTVADNTKIRQPDSGYISDDKVVATLTDTLAQIIARFRERIEATEETDPVTQDLFITLTAGLEKQHWMFEVQTQ</sequence>
<dbReference type="PIRSF" id="PIRSF005900">
    <property type="entry name" value="Dps"/>
    <property type="match status" value="1"/>
</dbReference>